<protein>
    <recommendedName>
        <fullName evidence="1">PhoD-like phosphatase metallophosphatase domain-containing protein</fullName>
    </recommendedName>
</protein>
<evidence type="ECO:0000313" key="2">
    <source>
        <dbReference type="EMBL" id="RVU40771.1"/>
    </source>
</evidence>
<dbReference type="Pfam" id="PF09423">
    <property type="entry name" value="PhoD"/>
    <property type="match status" value="1"/>
</dbReference>
<dbReference type="EMBL" id="SACS01000003">
    <property type="protein sequence ID" value="RVU40771.1"/>
    <property type="molecule type" value="Genomic_DNA"/>
</dbReference>
<dbReference type="SUPFAM" id="SSF56300">
    <property type="entry name" value="Metallo-dependent phosphatases"/>
    <property type="match status" value="1"/>
</dbReference>
<dbReference type="CDD" id="cd07389">
    <property type="entry name" value="MPP_PhoD"/>
    <property type="match status" value="1"/>
</dbReference>
<evidence type="ECO:0000259" key="1">
    <source>
        <dbReference type="Pfam" id="PF09423"/>
    </source>
</evidence>
<accession>A0A437R210</accession>
<dbReference type="Proteomes" id="UP000283077">
    <property type="component" value="Unassembled WGS sequence"/>
</dbReference>
<proteinExistence type="predicted"/>
<dbReference type="InterPro" id="IPR038607">
    <property type="entry name" value="PhoD-like_sf"/>
</dbReference>
<comment type="caution">
    <text evidence="2">The sequence shown here is derived from an EMBL/GenBank/DDBJ whole genome shotgun (WGS) entry which is preliminary data.</text>
</comment>
<reference evidence="2 3" key="1">
    <citation type="submission" date="2019-01" db="EMBL/GenBank/DDBJ databases">
        <authorList>
            <person name="Chen W.-M."/>
        </authorList>
    </citation>
    <scope>NUCLEOTIDE SEQUENCE [LARGE SCALE GENOMIC DNA]</scope>
    <source>
        <strain evidence="2 3">KYPC3</strain>
    </source>
</reference>
<dbReference type="RefSeq" id="WP_127697784.1">
    <property type="nucleotide sequence ID" value="NZ_SACS01000003.1"/>
</dbReference>
<dbReference type="InterPro" id="IPR029052">
    <property type="entry name" value="Metallo-depent_PP-like"/>
</dbReference>
<dbReference type="Gene3D" id="3.60.21.70">
    <property type="entry name" value="PhoD-like phosphatase"/>
    <property type="match status" value="1"/>
</dbReference>
<dbReference type="PANTHER" id="PTHR37031">
    <property type="entry name" value="METALLOPHOSPHATASE BINDING DOMAIN PROTEIN"/>
    <property type="match status" value="1"/>
</dbReference>
<evidence type="ECO:0000313" key="3">
    <source>
        <dbReference type="Proteomes" id="UP000283077"/>
    </source>
</evidence>
<keyword evidence="3" id="KW-1185">Reference proteome</keyword>
<organism evidence="2 3">
    <name type="scientific">Rheinheimera riviphila</name>
    <dbReference type="NCBI Taxonomy" id="1834037"/>
    <lineage>
        <taxon>Bacteria</taxon>
        <taxon>Pseudomonadati</taxon>
        <taxon>Pseudomonadota</taxon>
        <taxon>Gammaproteobacteria</taxon>
        <taxon>Chromatiales</taxon>
        <taxon>Chromatiaceae</taxon>
        <taxon>Rheinheimera</taxon>
    </lineage>
</organism>
<gene>
    <name evidence="2" type="ORF">EOE67_04120</name>
</gene>
<sequence>MALHAPAYGPVLGLTTGNSVRLMAGIDHHGIDEGVSKASKLNSGFLRFKKAADSRWSSVKKFRFNRNFYWTGVIELTDLTADTEYSYQLGYDLKDPTPEPAAADWKKIPVHSFRTAAMAPTSLHFCFGSCLRQDDDDDRVGKVLHHVSALHAARPLDFMLWMGDQIYNDKMLFLTANNSSRDDFFEVYKHFFNNAYVKPILANIPNYMVMDDHEIENSFADGAADYANSGLFSSKTKKERLINGILAMYCYQLSHGPIYNSVADPEQPGVAFIKGQEDNQVPVRHYAAVAMGDVGLFLMDCRKERNKDKDLLISEHQEAALLAFLSDPQYRVRFVVSSVTFLADDDASKKRADNWKRAAAQRNRIISHLIKHSIPNVFFLSGDVHSHFAARLEINKKPSSIYQLVSGSLFWPTSFIIDQIRWFRDDVMFKQPVFGCDKKVVLSNPLSDIDTDFFASNGIGYVAVEQNEVLFRVINEKGTTMIEARLPLQ</sequence>
<dbReference type="AlphaFoldDB" id="A0A437R210"/>
<dbReference type="PANTHER" id="PTHR37031:SF2">
    <property type="entry name" value="PHOD-LIKE PHOSPHATASE METALLOPHOSPHATASE DOMAIN-CONTAINING PROTEIN"/>
    <property type="match status" value="1"/>
</dbReference>
<feature type="domain" description="PhoD-like phosphatase metallophosphatase" evidence="1">
    <location>
        <begin position="152"/>
        <end position="408"/>
    </location>
</feature>
<dbReference type="InterPro" id="IPR018946">
    <property type="entry name" value="PhoD-like_MPP"/>
</dbReference>
<name>A0A437R210_9GAMM</name>
<dbReference type="OrthoDB" id="9795624at2"/>